<protein>
    <submittedName>
        <fullName evidence="1">Uncharacterized protein</fullName>
    </submittedName>
</protein>
<dbReference type="VEuPathDB" id="FungiDB:VP01_2910g1"/>
<proteinExistence type="predicted"/>
<accession>A0A0L6V1F2</accession>
<name>A0A0L6V1F2_9BASI</name>
<dbReference type="EMBL" id="LAVV01007847">
    <property type="protein sequence ID" value="KNZ54569.1"/>
    <property type="molecule type" value="Genomic_DNA"/>
</dbReference>
<dbReference type="AlphaFoldDB" id="A0A0L6V1F2"/>
<evidence type="ECO:0000313" key="1">
    <source>
        <dbReference type="EMBL" id="KNZ54569.1"/>
    </source>
</evidence>
<comment type="caution">
    <text evidence="1">The sequence shown here is derived from an EMBL/GenBank/DDBJ whole genome shotgun (WGS) entry which is preliminary data.</text>
</comment>
<organism evidence="1 2">
    <name type="scientific">Puccinia sorghi</name>
    <dbReference type="NCBI Taxonomy" id="27349"/>
    <lineage>
        <taxon>Eukaryota</taxon>
        <taxon>Fungi</taxon>
        <taxon>Dikarya</taxon>
        <taxon>Basidiomycota</taxon>
        <taxon>Pucciniomycotina</taxon>
        <taxon>Pucciniomycetes</taxon>
        <taxon>Pucciniales</taxon>
        <taxon>Pucciniaceae</taxon>
        <taxon>Puccinia</taxon>
    </lineage>
</organism>
<evidence type="ECO:0000313" key="2">
    <source>
        <dbReference type="Proteomes" id="UP000037035"/>
    </source>
</evidence>
<reference evidence="1 2" key="1">
    <citation type="submission" date="2015-08" db="EMBL/GenBank/DDBJ databases">
        <title>Next Generation Sequencing and Analysis of the Genome of Puccinia sorghi L Schw, the Causal Agent of Maize Common Rust.</title>
        <authorList>
            <person name="Rochi L."/>
            <person name="Burguener G."/>
            <person name="Darino M."/>
            <person name="Turjanski A."/>
            <person name="Kreff E."/>
            <person name="Dieguez M.J."/>
            <person name="Sacco F."/>
        </authorList>
    </citation>
    <scope>NUCLEOTIDE SEQUENCE [LARGE SCALE GENOMIC DNA]</scope>
    <source>
        <strain evidence="1 2">RO10H11247</strain>
    </source>
</reference>
<dbReference type="OrthoDB" id="4473401at2759"/>
<sequence length="76" mass="8727">MPPQSSALAIKFRYTLNFFLAKQSDQTKKSFAKFRHNRSKVASLVYENTWEGIISSGILRSRIRNEDSGKGFNKNN</sequence>
<dbReference type="Proteomes" id="UP000037035">
    <property type="component" value="Unassembled WGS sequence"/>
</dbReference>
<keyword evidence="2" id="KW-1185">Reference proteome</keyword>
<gene>
    <name evidence="1" type="ORF">VP01_2910g1</name>
</gene>
<dbReference type="STRING" id="27349.A0A0L6V1F2"/>